<dbReference type="GO" id="GO:0003723">
    <property type="term" value="F:RNA binding"/>
    <property type="evidence" value="ECO:0007669"/>
    <property type="project" value="TreeGrafter"/>
</dbReference>
<evidence type="ECO:0000313" key="5">
    <source>
        <dbReference type="Proteomes" id="UP001381693"/>
    </source>
</evidence>
<evidence type="ECO:0000313" key="4">
    <source>
        <dbReference type="EMBL" id="KAK7081376.1"/>
    </source>
</evidence>
<dbReference type="Pfam" id="PF09736">
    <property type="entry name" value="Bud13"/>
    <property type="match status" value="1"/>
</dbReference>
<feature type="region of interest" description="Disordered" evidence="3">
    <location>
        <begin position="499"/>
        <end position="528"/>
    </location>
</feature>
<feature type="compositionally biased region" description="Basic and acidic residues" evidence="3">
    <location>
        <begin position="420"/>
        <end position="433"/>
    </location>
</feature>
<evidence type="ECO:0000256" key="2">
    <source>
        <dbReference type="ARBA" id="ARBA00014454"/>
    </source>
</evidence>
<reference evidence="4 5" key="1">
    <citation type="submission" date="2023-11" db="EMBL/GenBank/DDBJ databases">
        <title>Halocaridina rubra genome assembly.</title>
        <authorList>
            <person name="Smith C."/>
        </authorList>
    </citation>
    <scope>NUCLEOTIDE SEQUENCE [LARGE SCALE GENOMIC DNA]</scope>
    <source>
        <strain evidence="4">EP-1</strain>
        <tissue evidence="4">Whole</tissue>
    </source>
</reference>
<dbReference type="PANTHER" id="PTHR31809">
    <property type="entry name" value="BUD13 HOMOLOG"/>
    <property type="match status" value="1"/>
</dbReference>
<comment type="caution">
    <text evidence="4">The sequence shown here is derived from an EMBL/GenBank/DDBJ whole genome shotgun (WGS) entry which is preliminary data.</text>
</comment>
<dbReference type="Proteomes" id="UP001381693">
    <property type="component" value="Unassembled WGS sequence"/>
</dbReference>
<evidence type="ECO:0000256" key="3">
    <source>
        <dbReference type="SAM" id="MobiDB-lite"/>
    </source>
</evidence>
<dbReference type="AlphaFoldDB" id="A0AAN8XBW1"/>
<keyword evidence="5" id="KW-1185">Reference proteome</keyword>
<comment type="similarity">
    <text evidence="1">Belongs to the CWC26 family.</text>
</comment>
<gene>
    <name evidence="4" type="primary">BUD13</name>
    <name evidence="4" type="ORF">SK128_008765</name>
</gene>
<dbReference type="EMBL" id="JAXCGZ010005086">
    <property type="protein sequence ID" value="KAK7081376.1"/>
    <property type="molecule type" value="Genomic_DNA"/>
</dbReference>
<sequence length="567" mass="66453">LHIIEDTVDIRNVPFGYGEDDDNPTIAEVTYEDDSIRILEEFKSKKWKKLENDPQMQTKGIERMVDFGSQKQDIISKEARSCSPEYLPETKLLKTSSGKQQNHYSVKSFPRTKKSNSNSSLARSKKNDSVDSPIRRTYDYEASPSVCYASPLRKQRHNSDTSPPRRQRHDSNASPPRRQSHDSDASPARRQRHDSDASPPRRQWHKSKASSPRRQRHDSDASPPRTQRLDSDASPSRTQRHDSDASPPRRQRHDSDPTPPRRQRHDSDASPPRRKRHDSDASPSRRQRHNSDASPPNRQRHDSDTSPSRRQRHDSNASHPRKKRHDSDVSPPRRERHDSDVSFPGRHRLDSDALSSRRQRHDSDALPIRKKKHEFDVYEDNPSQPKQSENHALSKKGLSRPERKMTTDEYLQARKRGKLKKDTPEEMMRKERERKLQLEAEERNKQWKHGIKQVQQYQQKMVDDVHEMGKAFARSADDTDLNNRLKEVVREEDPMLEYMTKKKEQPVTQSQNPLYKGPFPPNRLNIRPGYRWDGVDRSNGFEKQWFERQSNKRAHDEDAYKWSVSDM</sequence>
<dbReference type="InterPro" id="IPR051112">
    <property type="entry name" value="CWC26_splicing_factor"/>
</dbReference>
<protein>
    <recommendedName>
        <fullName evidence="2">BUD13 homolog</fullName>
    </recommendedName>
</protein>
<dbReference type="PANTHER" id="PTHR31809:SF0">
    <property type="entry name" value="BUD13 HOMOLOG"/>
    <property type="match status" value="1"/>
</dbReference>
<dbReference type="GO" id="GO:0070274">
    <property type="term" value="C:RES complex"/>
    <property type="evidence" value="ECO:0007669"/>
    <property type="project" value="TreeGrafter"/>
</dbReference>
<dbReference type="GO" id="GO:0005684">
    <property type="term" value="C:U2-type spliceosomal complex"/>
    <property type="evidence" value="ECO:0007669"/>
    <property type="project" value="TreeGrafter"/>
</dbReference>
<proteinExistence type="inferred from homology"/>
<feature type="compositionally biased region" description="Basic residues" evidence="3">
    <location>
        <begin position="202"/>
        <end position="216"/>
    </location>
</feature>
<feature type="compositionally biased region" description="Basic and acidic residues" evidence="3">
    <location>
        <begin position="325"/>
        <end position="340"/>
    </location>
</feature>
<dbReference type="GO" id="GO:0000398">
    <property type="term" value="P:mRNA splicing, via spliceosome"/>
    <property type="evidence" value="ECO:0007669"/>
    <property type="project" value="TreeGrafter"/>
</dbReference>
<feature type="compositionally biased region" description="Basic and acidic residues" evidence="3">
    <location>
        <begin position="125"/>
        <end position="139"/>
    </location>
</feature>
<name>A0AAN8XBW1_HALRR</name>
<feature type="compositionally biased region" description="Polar residues" evidence="3">
    <location>
        <begin position="93"/>
        <end position="105"/>
    </location>
</feature>
<feature type="region of interest" description="Disordered" evidence="3">
    <location>
        <begin position="91"/>
        <end position="433"/>
    </location>
</feature>
<feature type="compositionally biased region" description="Polar residues" evidence="3">
    <location>
        <begin position="381"/>
        <end position="391"/>
    </location>
</feature>
<organism evidence="4 5">
    <name type="scientific">Halocaridina rubra</name>
    <name type="common">Hawaiian red shrimp</name>
    <dbReference type="NCBI Taxonomy" id="373956"/>
    <lineage>
        <taxon>Eukaryota</taxon>
        <taxon>Metazoa</taxon>
        <taxon>Ecdysozoa</taxon>
        <taxon>Arthropoda</taxon>
        <taxon>Crustacea</taxon>
        <taxon>Multicrustacea</taxon>
        <taxon>Malacostraca</taxon>
        <taxon>Eumalacostraca</taxon>
        <taxon>Eucarida</taxon>
        <taxon>Decapoda</taxon>
        <taxon>Pleocyemata</taxon>
        <taxon>Caridea</taxon>
        <taxon>Atyoidea</taxon>
        <taxon>Atyidae</taxon>
        <taxon>Halocaridina</taxon>
    </lineage>
</organism>
<accession>A0AAN8XBW1</accession>
<evidence type="ECO:0000256" key="1">
    <source>
        <dbReference type="ARBA" id="ARBA00011069"/>
    </source>
</evidence>
<dbReference type="InterPro" id="IPR018609">
    <property type="entry name" value="Bud13"/>
</dbReference>
<feature type="non-terminal residue" evidence="4">
    <location>
        <position position="1"/>
    </location>
</feature>